<dbReference type="RefSeq" id="XP_014670343.1">
    <property type="nucleotide sequence ID" value="XM_014814857.1"/>
</dbReference>
<gene>
    <name evidence="11" type="primary">LOC106811288</name>
</gene>
<dbReference type="PROSITE" id="PS50267">
    <property type="entry name" value="NA_NEUROTRAN_SYMP_3"/>
    <property type="match status" value="1"/>
</dbReference>
<dbReference type="InterPro" id="IPR037272">
    <property type="entry name" value="SNS_sf"/>
</dbReference>
<feature type="transmembrane region" description="Helical" evidence="9">
    <location>
        <begin position="139"/>
        <end position="156"/>
    </location>
</feature>
<protein>
    <submittedName>
        <fullName evidence="11">Sodium- and chloride-dependent glycine transporter 1-like</fullName>
    </submittedName>
</protein>
<dbReference type="PRINTS" id="PR00176">
    <property type="entry name" value="NANEUSMPORT"/>
</dbReference>
<evidence type="ECO:0000256" key="6">
    <source>
        <dbReference type="ARBA" id="ARBA00022989"/>
    </source>
</evidence>
<evidence type="ECO:0000256" key="8">
    <source>
        <dbReference type="ARBA" id="ARBA00023180"/>
    </source>
</evidence>
<evidence type="ECO:0000256" key="7">
    <source>
        <dbReference type="ARBA" id="ARBA00023136"/>
    </source>
</evidence>
<dbReference type="GeneID" id="106811288"/>
<evidence type="ECO:0000256" key="2">
    <source>
        <dbReference type="ARBA" id="ARBA00006459"/>
    </source>
</evidence>
<evidence type="ECO:0000256" key="5">
    <source>
        <dbReference type="ARBA" id="ARBA00022847"/>
    </source>
</evidence>
<feature type="transmembrane region" description="Helical" evidence="9">
    <location>
        <begin position="225"/>
        <end position="247"/>
    </location>
</feature>
<dbReference type="SUPFAM" id="SSF161070">
    <property type="entry name" value="SNF-like"/>
    <property type="match status" value="1"/>
</dbReference>
<dbReference type="PANTHER" id="PTHR11616:SF321">
    <property type="entry name" value="SODIUM-DEPENDENT NUTRIENT AMINO ACID TRANSPORTER 1-RELATED"/>
    <property type="match status" value="1"/>
</dbReference>
<comment type="similarity">
    <text evidence="2">Belongs to the sodium:neurotransmitter symporter (SNF) (TC 2.A.22) family.</text>
</comment>
<dbReference type="Proteomes" id="UP000695022">
    <property type="component" value="Unplaced"/>
</dbReference>
<dbReference type="Pfam" id="PF00209">
    <property type="entry name" value="SNF"/>
    <property type="match status" value="1"/>
</dbReference>
<feature type="transmembrane region" description="Helical" evidence="9">
    <location>
        <begin position="168"/>
        <end position="193"/>
    </location>
</feature>
<evidence type="ECO:0000256" key="9">
    <source>
        <dbReference type="SAM" id="Phobius"/>
    </source>
</evidence>
<evidence type="ECO:0000256" key="3">
    <source>
        <dbReference type="ARBA" id="ARBA00022448"/>
    </source>
</evidence>
<dbReference type="PANTHER" id="PTHR11616">
    <property type="entry name" value="SODIUM/CHLORIDE DEPENDENT TRANSPORTER"/>
    <property type="match status" value="1"/>
</dbReference>
<keyword evidence="8" id="KW-0325">Glycoprotein</keyword>
<name>A0ABM1EDS2_PRICU</name>
<evidence type="ECO:0000256" key="4">
    <source>
        <dbReference type="ARBA" id="ARBA00022692"/>
    </source>
</evidence>
<dbReference type="InterPro" id="IPR000175">
    <property type="entry name" value="Na/ntran_symport"/>
</dbReference>
<evidence type="ECO:0000313" key="11">
    <source>
        <dbReference type="RefSeq" id="XP_014670343.1"/>
    </source>
</evidence>
<sequence length="329" mass="36114">MKAELPWAKCGNEWNTGNCSANTTQTNGSDIVLTPAEEYFYNKVLNISTGIDEPGGFQVELVATLAAAWFIVFLVLIKGVGSLGKVVYFVAIFPYVVLTALLINGLLLEGAIDGIIYYITPDWNQLLDIKVWRDAAVQTFYSLSACTGGLIAMSSYSDFHNNVRRDAIAIPLISLATSIYAGLVIFTVLGFMANFKGVDISEVAEQGPGLVFVVYPEGISRMPLAPFWAIIFFFMMVTLGFGTQFSIMESVMSGIFDVYPTFFRASTWRMIAFRALFCGGSFLIGLSMVTRGGMYVLNVVDESIGGIVLIILGIVEFLTIHWVYVTIEK</sequence>
<keyword evidence="4 9" id="KW-0812">Transmembrane</keyword>
<evidence type="ECO:0000256" key="1">
    <source>
        <dbReference type="ARBA" id="ARBA00004141"/>
    </source>
</evidence>
<reference evidence="11" key="1">
    <citation type="submission" date="2025-08" db="UniProtKB">
        <authorList>
            <consortium name="RefSeq"/>
        </authorList>
    </citation>
    <scope>IDENTIFICATION</scope>
</reference>
<feature type="transmembrane region" description="Helical" evidence="9">
    <location>
        <begin position="57"/>
        <end position="77"/>
    </location>
</feature>
<keyword evidence="10" id="KW-1185">Reference proteome</keyword>
<feature type="transmembrane region" description="Helical" evidence="9">
    <location>
        <begin position="268"/>
        <end position="289"/>
    </location>
</feature>
<keyword evidence="3" id="KW-0813">Transport</keyword>
<accession>A0ABM1EDS2</accession>
<feature type="transmembrane region" description="Helical" evidence="9">
    <location>
        <begin position="304"/>
        <end position="325"/>
    </location>
</feature>
<proteinExistence type="inferred from homology"/>
<organism evidence="10 11">
    <name type="scientific">Priapulus caudatus</name>
    <name type="common">Priapulid worm</name>
    <dbReference type="NCBI Taxonomy" id="37621"/>
    <lineage>
        <taxon>Eukaryota</taxon>
        <taxon>Metazoa</taxon>
        <taxon>Ecdysozoa</taxon>
        <taxon>Scalidophora</taxon>
        <taxon>Priapulida</taxon>
        <taxon>Priapulimorpha</taxon>
        <taxon>Priapulimorphida</taxon>
        <taxon>Priapulidae</taxon>
        <taxon>Priapulus</taxon>
    </lineage>
</organism>
<keyword evidence="7 9" id="KW-0472">Membrane</keyword>
<comment type="subcellular location">
    <subcellularLocation>
        <location evidence="1">Membrane</location>
        <topology evidence="1">Multi-pass membrane protein</topology>
    </subcellularLocation>
</comment>
<keyword evidence="5" id="KW-0769">Symport</keyword>
<feature type="transmembrane region" description="Helical" evidence="9">
    <location>
        <begin position="86"/>
        <end position="119"/>
    </location>
</feature>
<keyword evidence="6 9" id="KW-1133">Transmembrane helix</keyword>
<evidence type="ECO:0000313" key="10">
    <source>
        <dbReference type="Proteomes" id="UP000695022"/>
    </source>
</evidence>